<dbReference type="NCBIfam" id="TIGR04056">
    <property type="entry name" value="OMP_RagA_SusC"/>
    <property type="match status" value="1"/>
</dbReference>
<comment type="similarity">
    <text evidence="7">Belongs to the TonB-dependent receptor family.</text>
</comment>
<comment type="subcellular location">
    <subcellularLocation>
        <location evidence="1 7">Cell outer membrane</location>
        <topology evidence="1 7">Multi-pass membrane protein</topology>
    </subcellularLocation>
</comment>
<dbReference type="SUPFAM" id="SSF56935">
    <property type="entry name" value="Porins"/>
    <property type="match status" value="1"/>
</dbReference>
<dbReference type="Gene3D" id="2.60.40.1120">
    <property type="entry name" value="Carboxypeptidase-like, regulatory domain"/>
    <property type="match status" value="1"/>
</dbReference>
<dbReference type="EMBL" id="CP001681">
    <property type="protein sequence ID" value="ACU03292.1"/>
    <property type="molecule type" value="Genomic_DNA"/>
</dbReference>
<feature type="domain" description="TonB-dependent receptor plug" evidence="8">
    <location>
        <begin position="238"/>
        <end position="345"/>
    </location>
</feature>
<protein>
    <submittedName>
        <fullName evidence="9">TonB-dependent receptor</fullName>
    </submittedName>
</protein>
<evidence type="ECO:0000256" key="3">
    <source>
        <dbReference type="ARBA" id="ARBA00022452"/>
    </source>
</evidence>
<keyword evidence="5 7" id="KW-0472">Membrane</keyword>
<proteinExistence type="inferred from homology"/>
<dbReference type="Gene3D" id="3.55.50.30">
    <property type="match status" value="1"/>
</dbReference>
<evidence type="ECO:0000256" key="1">
    <source>
        <dbReference type="ARBA" id="ARBA00004571"/>
    </source>
</evidence>
<reference evidence="9 10" key="1">
    <citation type="journal article" date="2009" name="Stand. Genomic Sci.">
        <title>Complete genome sequence of Pedobacter heparinus type strain (HIM 762-3).</title>
        <authorList>
            <person name="Han C."/>
            <person name="Spring S."/>
            <person name="Lapidus A."/>
            <person name="Del Rio T.G."/>
            <person name="Tice H."/>
            <person name="Copeland A."/>
            <person name="Cheng J.F."/>
            <person name="Lucas S."/>
            <person name="Chen F."/>
            <person name="Nolan M."/>
            <person name="Bruce D."/>
            <person name="Goodwin L."/>
            <person name="Pitluck S."/>
            <person name="Ivanova N."/>
            <person name="Mavromatis K."/>
            <person name="Mikhailova N."/>
            <person name="Pati A."/>
            <person name="Chen A."/>
            <person name="Palaniappan K."/>
            <person name="Land M."/>
            <person name="Hauser L."/>
            <person name="Chang Y.J."/>
            <person name="Jeffries C.C."/>
            <person name="Saunders E."/>
            <person name="Chertkov O."/>
            <person name="Brettin T."/>
            <person name="Goker M."/>
            <person name="Rohde M."/>
            <person name="Bristow J."/>
            <person name="Eisen J.A."/>
            <person name="Markowitz V."/>
            <person name="Hugenholtz P."/>
            <person name="Kyrpides N.C."/>
            <person name="Klenk H.P."/>
            <person name="Detter J.C."/>
        </authorList>
    </citation>
    <scope>NUCLEOTIDE SEQUENCE [LARGE SCALE GENOMIC DNA]</scope>
    <source>
        <strain evidence="10">ATCC 13125 / DSM 2366 / CIP 104194 / JCM 7457 / NBRC 12017 / NCIMB 9290 / NRRL B-14731 / HIM 762-3</strain>
    </source>
</reference>
<dbReference type="HOGENOM" id="CLU_004317_0_1_10"/>
<accession>C6Y3L3</accession>
<dbReference type="Gene3D" id="2.40.170.20">
    <property type="entry name" value="TonB-dependent receptor, beta-barrel domain"/>
    <property type="match status" value="1"/>
</dbReference>
<dbReference type="KEGG" id="phe:Phep_1074"/>
<name>C6Y3L3_PEDHD</name>
<dbReference type="InterPro" id="IPR012910">
    <property type="entry name" value="Plug_dom"/>
</dbReference>
<evidence type="ECO:0000256" key="5">
    <source>
        <dbReference type="ARBA" id="ARBA00023136"/>
    </source>
</evidence>
<keyword evidence="6 7" id="KW-0998">Cell outer membrane</keyword>
<dbReference type="Proteomes" id="UP000000852">
    <property type="component" value="Chromosome"/>
</dbReference>
<sequence length="1190" mass="133076">MYKISTRYGMPRGYLIKLPVIKRKWLMRVNLIILLLITTLMQVGAATFAQKVTLKENGLTMERMFKEIRKQTGYDVLMRNTSLKGLKVNANFQDTPLEKVMDFLVQGTNLTYSIEEKTIVITEKSPSFIDRARNVISNIVRDLTVKGKVTDQDGKPLPNASIRVKGRSAVTNTNQNGEFELKGVDDDAVLLVSYVGFKPLEISLKDALMPLEIKLNIQTGELEEVKVEYNTGYQKIPKERATGSFVFIDSATINRRVGGNILARLKNLVPGLLFDKSSTEAGKERLQLRGMYSFSESMAIPLIVVDNFPYEGDINNINPNDVENITILRDAAAASIWGAKAGNGVIVITTKQGKFNQKAEVSITSTISLAGKPDLFKLPIVSSDVIVDLEQFLYERGTYNYGLSDPYIPVSKVALILDELKAGKISDEESERQLNILRNTDIRNDLLKYSYRNSVNQGHALNISGGSNAIKYFISAGYNKDLTSLKRDDNTRFTLSSNNTIQLAKNLEMQTSVNFISGQISNNNTVEYGKGTLNVPNYYNLSDAEGNSLSIPYYFKQSFLDTAGRGKLLDWSYRPLDELRNNDNTLRSHTFIGRVNLKFNILKTLKLSADYQYSKGTVSNRTYNSIDSYFTRDLINMFSNLQANVSSDKKYPVPMSGILDLTNSELSTQNLRSNLNFNQSWCNRHELNFTGGAELSEKKTSFYANRSYGYNKELSVTSNVDFINPYPTYYGFLFQIPDIGGNKINSQNNRFVALYANSSYTYNNKYTISGSIRKDAANLLGVNTNQRGRPFWSTGLLWKISQEQWYSSAILPSLSTRMSFGNGGNTRFNGSALTTINYLPSSLNPSINLPSARISGNGNPDLRWEKVAQLNIGIDFGFKNDIVSGSIEYYKKKSTDVLAFRPLDPTTGILSITSNSASIKGSGIDLKVNANLIRSTAFNWYLAGNFSTAKFLVNEYLYEQDLTSKILNGTLDPIKGYTPYLLTSYKWMGLDPKNGDPQGVLDGQVSKDWDKITNSTPFDGIVKHGSGVPTSFGNLVNSISYKSFTFSANLIYKFNYYFKSPQYSANQQQQIGITSLSDEYNKRWQAQGDEKHTNVPSFSYPTPISRDIFFNSSEARVEKGDHIRIDDFSLSYIINKSAFKMLPFKSLGLTANVSNLNLILWKATKTDLDPENPGGNIAGKIVSLAANIIF</sequence>
<gene>
    <name evidence="9" type="ordered locus">Phep_1074</name>
</gene>
<evidence type="ECO:0000313" key="10">
    <source>
        <dbReference type="Proteomes" id="UP000000852"/>
    </source>
</evidence>
<evidence type="ECO:0000313" key="9">
    <source>
        <dbReference type="EMBL" id="ACU03292.1"/>
    </source>
</evidence>
<dbReference type="RefSeq" id="WP_012781236.1">
    <property type="nucleotide sequence ID" value="NC_013061.1"/>
</dbReference>
<dbReference type="STRING" id="485917.Phep_1074"/>
<evidence type="ECO:0000256" key="4">
    <source>
        <dbReference type="ARBA" id="ARBA00022692"/>
    </source>
</evidence>
<dbReference type="Pfam" id="PF13715">
    <property type="entry name" value="CarbopepD_reg_2"/>
    <property type="match status" value="1"/>
</dbReference>
<keyword evidence="10" id="KW-1185">Reference proteome</keyword>
<keyword evidence="4 7" id="KW-0812">Transmembrane</keyword>
<dbReference type="GO" id="GO:0009279">
    <property type="term" value="C:cell outer membrane"/>
    <property type="evidence" value="ECO:0007669"/>
    <property type="project" value="UniProtKB-SubCell"/>
</dbReference>
<keyword evidence="3 7" id="KW-1134">Transmembrane beta strand</keyword>
<dbReference type="InterPro" id="IPR037066">
    <property type="entry name" value="Plug_dom_sf"/>
</dbReference>
<dbReference type="eggNOG" id="COG4206">
    <property type="taxonomic scope" value="Bacteria"/>
</dbReference>
<keyword evidence="2 7" id="KW-0813">Transport</keyword>
<dbReference type="InterPro" id="IPR008969">
    <property type="entry name" value="CarboxyPept-like_regulatory"/>
</dbReference>
<evidence type="ECO:0000256" key="2">
    <source>
        <dbReference type="ARBA" id="ARBA00022448"/>
    </source>
</evidence>
<evidence type="ECO:0000259" key="8">
    <source>
        <dbReference type="Pfam" id="PF07715"/>
    </source>
</evidence>
<dbReference type="Gene3D" id="2.170.130.10">
    <property type="entry name" value="TonB-dependent receptor, plug domain"/>
    <property type="match status" value="1"/>
</dbReference>
<dbReference type="SUPFAM" id="SSF49464">
    <property type="entry name" value="Carboxypeptidase regulatory domain-like"/>
    <property type="match status" value="1"/>
</dbReference>
<dbReference type="InterPro" id="IPR039426">
    <property type="entry name" value="TonB-dep_rcpt-like"/>
</dbReference>
<dbReference type="InterPro" id="IPR036942">
    <property type="entry name" value="Beta-barrel_TonB_sf"/>
</dbReference>
<dbReference type="Pfam" id="PF07715">
    <property type="entry name" value="Plug"/>
    <property type="match status" value="1"/>
</dbReference>
<evidence type="ECO:0000256" key="6">
    <source>
        <dbReference type="ARBA" id="ARBA00023237"/>
    </source>
</evidence>
<evidence type="ECO:0000256" key="7">
    <source>
        <dbReference type="PROSITE-ProRule" id="PRU01360"/>
    </source>
</evidence>
<dbReference type="AlphaFoldDB" id="C6Y3L3"/>
<keyword evidence="9" id="KW-0675">Receptor</keyword>
<dbReference type="OrthoDB" id="9768177at2"/>
<organism evidence="9 10">
    <name type="scientific">Pedobacter heparinus (strain ATCC 13125 / DSM 2366 / CIP 104194 / JCM 7457 / NBRC 12017 / NCIMB 9290 / NRRL B-14731 / HIM 762-3)</name>
    <dbReference type="NCBI Taxonomy" id="485917"/>
    <lineage>
        <taxon>Bacteria</taxon>
        <taxon>Pseudomonadati</taxon>
        <taxon>Bacteroidota</taxon>
        <taxon>Sphingobacteriia</taxon>
        <taxon>Sphingobacteriales</taxon>
        <taxon>Sphingobacteriaceae</taxon>
        <taxon>Pedobacter</taxon>
    </lineage>
</organism>
<dbReference type="InterPro" id="IPR023997">
    <property type="entry name" value="TonB-dep_OMP_SusC/RagA_CS"/>
</dbReference>
<dbReference type="PROSITE" id="PS52016">
    <property type="entry name" value="TONB_DEPENDENT_REC_3"/>
    <property type="match status" value="1"/>
</dbReference>
<dbReference type="NCBIfam" id="TIGR04057">
    <property type="entry name" value="SusC_RagA_signa"/>
    <property type="match status" value="1"/>
</dbReference>
<dbReference type="InterPro" id="IPR023996">
    <property type="entry name" value="TonB-dep_OMP_SusC/RagA"/>
</dbReference>